<accession>A0AA36MXK9</accession>
<feature type="transmembrane region" description="Helical" evidence="1">
    <location>
        <begin position="479"/>
        <end position="500"/>
    </location>
</feature>
<reference evidence="2" key="1">
    <citation type="submission" date="2023-08" db="EMBL/GenBank/DDBJ databases">
        <authorList>
            <person name="Chen Y."/>
            <person name="Shah S."/>
            <person name="Dougan E. K."/>
            <person name="Thang M."/>
            <person name="Chan C."/>
        </authorList>
    </citation>
    <scope>NUCLEOTIDE SEQUENCE</scope>
</reference>
<protein>
    <submittedName>
        <fullName evidence="2">Uncharacterized protein</fullName>
    </submittedName>
</protein>
<gene>
    <name evidence="2" type="ORF">EVOR1521_LOCUS9800</name>
</gene>
<dbReference type="AlphaFoldDB" id="A0AA36MXK9"/>
<keyword evidence="3" id="KW-1185">Reference proteome</keyword>
<feature type="transmembrane region" description="Helical" evidence="1">
    <location>
        <begin position="282"/>
        <end position="303"/>
    </location>
</feature>
<dbReference type="Proteomes" id="UP001178507">
    <property type="component" value="Unassembled WGS sequence"/>
</dbReference>
<evidence type="ECO:0000313" key="3">
    <source>
        <dbReference type="Proteomes" id="UP001178507"/>
    </source>
</evidence>
<dbReference type="EMBL" id="CAUJNA010000902">
    <property type="protein sequence ID" value="CAJ1382428.1"/>
    <property type="molecule type" value="Genomic_DNA"/>
</dbReference>
<keyword evidence="1" id="KW-1133">Transmembrane helix</keyword>
<feature type="transmembrane region" description="Helical" evidence="1">
    <location>
        <begin position="406"/>
        <end position="424"/>
    </location>
</feature>
<evidence type="ECO:0000313" key="2">
    <source>
        <dbReference type="EMBL" id="CAJ1382428.1"/>
    </source>
</evidence>
<proteinExistence type="predicted"/>
<evidence type="ECO:0000256" key="1">
    <source>
        <dbReference type="SAM" id="Phobius"/>
    </source>
</evidence>
<organism evidence="2 3">
    <name type="scientific">Effrenium voratum</name>
    <dbReference type="NCBI Taxonomy" id="2562239"/>
    <lineage>
        <taxon>Eukaryota</taxon>
        <taxon>Sar</taxon>
        <taxon>Alveolata</taxon>
        <taxon>Dinophyceae</taxon>
        <taxon>Suessiales</taxon>
        <taxon>Symbiodiniaceae</taxon>
        <taxon>Effrenium</taxon>
    </lineage>
</organism>
<keyword evidence="1" id="KW-0472">Membrane</keyword>
<comment type="caution">
    <text evidence="2">The sequence shown here is derived from an EMBL/GenBank/DDBJ whole genome shotgun (WGS) entry which is preliminary data.</text>
</comment>
<feature type="transmembrane region" description="Helical" evidence="1">
    <location>
        <begin position="180"/>
        <end position="200"/>
    </location>
</feature>
<name>A0AA36MXK9_9DINO</name>
<feature type="transmembrane region" description="Helical" evidence="1">
    <location>
        <begin position="436"/>
        <end position="459"/>
    </location>
</feature>
<keyword evidence="1" id="KW-0812">Transmembrane</keyword>
<feature type="transmembrane region" description="Helical" evidence="1">
    <location>
        <begin position="139"/>
        <end position="159"/>
    </location>
</feature>
<feature type="transmembrane region" description="Helical" evidence="1">
    <location>
        <begin position="315"/>
        <end position="336"/>
    </location>
</feature>
<feature type="transmembrane region" description="Helical" evidence="1">
    <location>
        <begin position="506"/>
        <end position="528"/>
    </location>
</feature>
<sequence length="539" mass="59871">MGSSPSCSTCSQDTSQAAAEVVQASKQTLPEASEVFGPVTSFQSSVEKDSPTLSRLDKFSRLESLAHLEVDEEVLRGIPLHHTLQVGLGQWSSPKEMSQRKQEALYEKSSPTLHFDIFFSHTWLTTGNRKYVALLFHNGWPVMVTSWILATTVLSILCLTDALPMPFSYQASVLDYRQTCPLGCWVIALTLPVACAALVLSPYCPNKLGKHSICFVDMFSIHQTDSMLRERGIYGIGGCLQRSKELRVLWSPPYFSRLWCIFELAAYRFANPQGKITMAPLFVESVVLTLLVGILAVSAGVWVGAALRSMEEYTVLHILLTSIFSSVPLLGIIHVLRKETRAKRQLLLDLESFSLDRAECLSDFDREFIHSAIDKWYGSAEAFAKYVRGPLRAELLQSNAATVPSAYLMTCVISIESIQVELFLALVKGGAPLKCILAVLVGLMIGPVFYQLSCFKLMLKLAEKFAEPCNAILDLLQTFLIWLTTWFLLVICGSATVTLLSRPNVLPLLLLVLFECLVFLAAFGHLPLRRVCLRSSDRA</sequence>